<organism evidence="1 2">
    <name type="scientific">Meloidogyne enterolobii</name>
    <name type="common">Root-knot nematode worm</name>
    <name type="synonym">Meloidogyne mayaguensis</name>
    <dbReference type="NCBI Taxonomy" id="390850"/>
    <lineage>
        <taxon>Eukaryota</taxon>
        <taxon>Metazoa</taxon>
        <taxon>Ecdysozoa</taxon>
        <taxon>Nematoda</taxon>
        <taxon>Chromadorea</taxon>
        <taxon>Rhabditida</taxon>
        <taxon>Tylenchina</taxon>
        <taxon>Tylenchomorpha</taxon>
        <taxon>Tylenchoidea</taxon>
        <taxon>Meloidogynidae</taxon>
        <taxon>Meloidogyninae</taxon>
        <taxon>Meloidogyne</taxon>
    </lineage>
</organism>
<dbReference type="AlphaFoldDB" id="A0A6V7XXI3"/>
<name>A0A6V7XXI3_MELEN</name>
<evidence type="ECO:0000313" key="1">
    <source>
        <dbReference type="EMBL" id="CAD2204028.1"/>
    </source>
</evidence>
<comment type="caution">
    <text evidence="1">The sequence shown here is derived from an EMBL/GenBank/DDBJ whole genome shotgun (WGS) entry which is preliminary data.</text>
</comment>
<evidence type="ECO:0000313" key="2">
    <source>
        <dbReference type="Proteomes" id="UP000580250"/>
    </source>
</evidence>
<accession>A0A6V7XXI3</accession>
<proteinExistence type="predicted"/>
<gene>
    <name evidence="1" type="ORF">MENT_LOCUS57744</name>
</gene>
<reference evidence="1 2" key="1">
    <citation type="submission" date="2020-08" db="EMBL/GenBank/DDBJ databases">
        <authorList>
            <person name="Koutsovoulos G."/>
            <person name="Danchin GJ E."/>
        </authorList>
    </citation>
    <scope>NUCLEOTIDE SEQUENCE [LARGE SCALE GENOMIC DNA]</scope>
</reference>
<dbReference type="Proteomes" id="UP000580250">
    <property type="component" value="Unassembled WGS sequence"/>
</dbReference>
<dbReference type="EMBL" id="CAJEWN010002507">
    <property type="protein sequence ID" value="CAD2204028.1"/>
    <property type="molecule type" value="Genomic_DNA"/>
</dbReference>
<protein>
    <submittedName>
        <fullName evidence="1">Uncharacterized protein</fullName>
    </submittedName>
</protein>
<sequence>MCSTLWSVQHGHWKKMHFGGGDGSCTVAGGMLLLVMSGGFASVGGYASSVLALYSTTFGGLGGGSHCSSWKL</sequence>